<proteinExistence type="predicted"/>
<dbReference type="InterPro" id="IPR032675">
    <property type="entry name" value="LRR_dom_sf"/>
</dbReference>
<reference evidence="4" key="1">
    <citation type="submission" date="2013-02" db="EMBL/GenBank/DDBJ databases">
        <authorList>
            <person name="Hughes D."/>
        </authorList>
    </citation>
    <scope>NUCLEOTIDE SEQUENCE</scope>
    <source>
        <strain>Durham</strain>
        <strain evidence="4">NC isolate 2 -- Noor lab</strain>
    </source>
</reference>
<reference evidence="3" key="2">
    <citation type="submission" date="2015-06" db="UniProtKB">
        <authorList>
            <consortium name="EnsemblMetazoa"/>
        </authorList>
    </citation>
    <scope>IDENTIFICATION</scope>
</reference>
<feature type="region of interest" description="Disordered" evidence="1">
    <location>
        <begin position="1"/>
        <end position="21"/>
    </location>
</feature>
<dbReference type="SUPFAM" id="SSF52058">
    <property type="entry name" value="L domain-like"/>
    <property type="match status" value="1"/>
</dbReference>
<sequence>MDSESKMKRTQEQFLSENEKRPKLNDEIEANNATTIYALPLEILEKIADYLDFQDLKALSLVSRTFAESFSRGFVLKSRLRLSLIPGLDATVFSKSFRSYQSVLIPFKSYIESYRDLMLATLKISSKPVYLTVARSDRNDFMNYEEFYRFICRFTEIPRLYLQKQKRVKCEVLCVYSLAAFFLMGYMVEEVKTLIIRTEQSNWLLNSTFDVLYVFLQFNASTLKSLVIIGDAMQVLSTISFPENMLLKNLVIQDPGWEGSMDLLNEKIKSQEKLEYLKIYTPQATIKEPTLKIISQLPFLDTLILDANECQASMTTLPQFTNVENLSFTRFQDNVIPFMQKFPSAKKIEFRTPGDFITIEDEDEIRIQPTNISNFNLTFLTHLEFRDVKRHGDLFTTLNAPNLTYFYVEKLSPRQASALSKSCPNIRQISIGEFTHFKELLSIYHQFKKLNVFKCFNLLVKATKTRKQEGSILKKLLPVLTTIQNRSMEFAEYYLSTNLTLRI</sequence>
<accession>T1GJU6</accession>
<dbReference type="SMART" id="SM00256">
    <property type="entry name" value="FBOX"/>
    <property type="match status" value="1"/>
</dbReference>
<dbReference type="EMBL" id="CAQQ02176783">
    <property type="status" value="NOT_ANNOTATED_CDS"/>
    <property type="molecule type" value="Genomic_DNA"/>
</dbReference>
<dbReference type="Pfam" id="PF12937">
    <property type="entry name" value="F-box-like"/>
    <property type="match status" value="1"/>
</dbReference>
<evidence type="ECO:0000313" key="4">
    <source>
        <dbReference type="Proteomes" id="UP000015102"/>
    </source>
</evidence>
<dbReference type="Proteomes" id="UP000015102">
    <property type="component" value="Unassembled WGS sequence"/>
</dbReference>
<keyword evidence="4" id="KW-1185">Reference proteome</keyword>
<dbReference type="HOGENOM" id="CLU_542170_0_0_1"/>
<dbReference type="PROSITE" id="PS50181">
    <property type="entry name" value="FBOX"/>
    <property type="match status" value="1"/>
</dbReference>
<dbReference type="InterPro" id="IPR036047">
    <property type="entry name" value="F-box-like_dom_sf"/>
</dbReference>
<protein>
    <recommendedName>
        <fullName evidence="2">F-box domain-containing protein</fullName>
    </recommendedName>
</protein>
<dbReference type="Gene3D" id="1.20.1280.50">
    <property type="match status" value="1"/>
</dbReference>
<feature type="domain" description="F-box" evidence="2">
    <location>
        <begin position="33"/>
        <end position="79"/>
    </location>
</feature>
<evidence type="ECO:0000256" key="1">
    <source>
        <dbReference type="SAM" id="MobiDB-lite"/>
    </source>
</evidence>
<dbReference type="Gene3D" id="3.80.10.10">
    <property type="entry name" value="Ribonuclease Inhibitor"/>
    <property type="match status" value="1"/>
</dbReference>
<organism evidence="3 4">
    <name type="scientific">Megaselia scalaris</name>
    <name type="common">Humpbacked fly</name>
    <name type="synonym">Phora scalaris</name>
    <dbReference type="NCBI Taxonomy" id="36166"/>
    <lineage>
        <taxon>Eukaryota</taxon>
        <taxon>Metazoa</taxon>
        <taxon>Ecdysozoa</taxon>
        <taxon>Arthropoda</taxon>
        <taxon>Hexapoda</taxon>
        <taxon>Insecta</taxon>
        <taxon>Pterygota</taxon>
        <taxon>Neoptera</taxon>
        <taxon>Endopterygota</taxon>
        <taxon>Diptera</taxon>
        <taxon>Brachycera</taxon>
        <taxon>Muscomorpha</taxon>
        <taxon>Platypezoidea</taxon>
        <taxon>Phoridae</taxon>
        <taxon>Megaseliini</taxon>
        <taxon>Megaselia</taxon>
    </lineage>
</organism>
<name>T1GJU6_MEGSC</name>
<dbReference type="CDD" id="cd09917">
    <property type="entry name" value="F-box_SF"/>
    <property type="match status" value="1"/>
</dbReference>
<evidence type="ECO:0000259" key="2">
    <source>
        <dbReference type="PROSITE" id="PS50181"/>
    </source>
</evidence>
<dbReference type="EnsemblMetazoa" id="MESCA003750-RA">
    <property type="protein sequence ID" value="MESCA003750-PA"/>
    <property type="gene ID" value="MESCA003750"/>
</dbReference>
<evidence type="ECO:0000313" key="3">
    <source>
        <dbReference type="EnsemblMetazoa" id="MESCA003750-PA"/>
    </source>
</evidence>
<dbReference type="InterPro" id="IPR001810">
    <property type="entry name" value="F-box_dom"/>
</dbReference>
<dbReference type="AlphaFoldDB" id="T1GJU6"/>
<dbReference type="SUPFAM" id="SSF81383">
    <property type="entry name" value="F-box domain"/>
    <property type="match status" value="1"/>
</dbReference>